<keyword evidence="2" id="KW-1185">Reference proteome</keyword>
<gene>
    <name evidence="1" type="primary">WBGene00283584</name>
</gene>
<name>A0A2A6B3X2_PRIPA</name>
<dbReference type="EnsemblMetazoa" id="PPA45215.1">
    <property type="protein sequence ID" value="PPA45215.1"/>
    <property type="gene ID" value="WBGene00283584"/>
</dbReference>
<protein>
    <submittedName>
        <fullName evidence="1">Uncharacterized protein</fullName>
    </submittedName>
</protein>
<reference evidence="2" key="1">
    <citation type="journal article" date="2008" name="Nat. Genet.">
        <title>The Pristionchus pacificus genome provides a unique perspective on nematode lifestyle and parasitism.</title>
        <authorList>
            <person name="Dieterich C."/>
            <person name="Clifton S.W."/>
            <person name="Schuster L.N."/>
            <person name="Chinwalla A."/>
            <person name="Delehaunty K."/>
            <person name="Dinkelacker I."/>
            <person name="Fulton L."/>
            <person name="Fulton R."/>
            <person name="Godfrey J."/>
            <person name="Minx P."/>
            <person name="Mitreva M."/>
            <person name="Roeseler W."/>
            <person name="Tian H."/>
            <person name="Witte H."/>
            <person name="Yang S.P."/>
            <person name="Wilson R.K."/>
            <person name="Sommer R.J."/>
        </authorList>
    </citation>
    <scope>NUCLEOTIDE SEQUENCE [LARGE SCALE GENOMIC DNA]</scope>
    <source>
        <strain evidence="2">PS312</strain>
    </source>
</reference>
<dbReference type="AlphaFoldDB" id="A0A2A6B3X2"/>
<proteinExistence type="predicted"/>
<evidence type="ECO:0000313" key="1">
    <source>
        <dbReference type="EnsemblMetazoa" id="PPA45215.1"/>
    </source>
</evidence>
<organism evidence="1 2">
    <name type="scientific">Pristionchus pacificus</name>
    <name type="common">Parasitic nematode worm</name>
    <dbReference type="NCBI Taxonomy" id="54126"/>
    <lineage>
        <taxon>Eukaryota</taxon>
        <taxon>Metazoa</taxon>
        <taxon>Ecdysozoa</taxon>
        <taxon>Nematoda</taxon>
        <taxon>Chromadorea</taxon>
        <taxon>Rhabditida</taxon>
        <taxon>Rhabditina</taxon>
        <taxon>Diplogasteromorpha</taxon>
        <taxon>Diplogasteroidea</taxon>
        <taxon>Neodiplogasteridae</taxon>
        <taxon>Pristionchus</taxon>
    </lineage>
</organism>
<reference evidence="1" key="2">
    <citation type="submission" date="2022-06" db="UniProtKB">
        <authorList>
            <consortium name="EnsemblMetazoa"/>
        </authorList>
    </citation>
    <scope>IDENTIFICATION</scope>
    <source>
        <strain evidence="1">PS312</strain>
    </source>
</reference>
<evidence type="ECO:0000313" key="2">
    <source>
        <dbReference type="Proteomes" id="UP000005239"/>
    </source>
</evidence>
<dbReference type="Proteomes" id="UP000005239">
    <property type="component" value="Unassembled WGS sequence"/>
</dbReference>
<accession>A0A8R1V0J7</accession>
<sequence>MATGGAMRRPPITVAPAPMPTVLPTTVETSQPRILFNFSDMCTDIHLIIAEHHITRDCLRIPEFLLYVQVRRWLSNSCLSTCTEHTTRALIWKEMNITDPNTLLDYTPAWSSECGAPKKKF</sequence>
<accession>A0A2A6B3X2</accession>